<dbReference type="EMBL" id="FP929127">
    <property type="protein sequence ID" value="CBX95954.1"/>
    <property type="molecule type" value="Genomic_DNA"/>
</dbReference>
<keyword evidence="2" id="KW-0521">NADP</keyword>
<evidence type="ECO:0000256" key="3">
    <source>
        <dbReference type="ARBA" id="ARBA00023002"/>
    </source>
</evidence>
<dbReference type="Proteomes" id="UP000002668">
    <property type="component" value="Genome"/>
</dbReference>
<reference evidence="5" key="1">
    <citation type="journal article" date="2011" name="Nat. Commun.">
        <title>Effector diversification within compartments of the Leptosphaeria maculans genome affected by Repeat-Induced Point mutations.</title>
        <authorList>
            <person name="Rouxel T."/>
            <person name="Grandaubert J."/>
            <person name="Hane J.K."/>
            <person name="Hoede C."/>
            <person name="van de Wouw A.P."/>
            <person name="Couloux A."/>
            <person name="Dominguez V."/>
            <person name="Anthouard V."/>
            <person name="Bally P."/>
            <person name="Bourras S."/>
            <person name="Cozijnsen A.J."/>
            <person name="Ciuffetti L.M."/>
            <person name="Degrave A."/>
            <person name="Dilmaghani A."/>
            <person name="Duret L."/>
            <person name="Fudal I."/>
            <person name="Goodwin S.B."/>
            <person name="Gout L."/>
            <person name="Glaser N."/>
            <person name="Linglin J."/>
            <person name="Kema G.H.J."/>
            <person name="Lapalu N."/>
            <person name="Lawrence C.B."/>
            <person name="May K."/>
            <person name="Meyer M."/>
            <person name="Ollivier B."/>
            <person name="Poulain J."/>
            <person name="Schoch C.L."/>
            <person name="Simon A."/>
            <person name="Spatafora J.W."/>
            <person name="Stachowiak A."/>
            <person name="Turgeon B.G."/>
            <person name="Tyler B.M."/>
            <person name="Vincent D."/>
            <person name="Weissenbach J."/>
            <person name="Amselem J."/>
            <person name="Quesneville H."/>
            <person name="Oliver R.P."/>
            <person name="Wincker P."/>
            <person name="Balesdent M.-H."/>
            <person name="Howlett B.J."/>
        </authorList>
    </citation>
    <scope>NUCLEOTIDE SEQUENCE [LARGE SCALE GENOMIC DNA]</scope>
    <source>
        <strain evidence="5">JN3 / isolate v23.1.3 / race Av1-4-5-6-7-8</strain>
    </source>
</reference>
<keyword evidence="3" id="KW-0560">Oxidoreductase</keyword>
<dbReference type="Gene3D" id="3.40.50.720">
    <property type="entry name" value="NAD(P)-binding Rossmann-like Domain"/>
    <property type="match status" value="1"/>
</dbReference>
<dbReference type="InterPro" id="IPR057571">
    <property type="entry name" value="SDR_PhqE-like"/>
</dbReference>
<dbReference type="PRINTS" id="PR00081">
    <property type="entry name" value="GDHRDH"/>
</dbReference>
<evidence type="ECO:0000313" key="5">
    <source>
        <dbReference type="Proteomes" id="UP000002668"/>
    </source>
</evidence>
<dbReference type="InterPro" id="IPR051122">
    <property type="entry name" value="SDR_DHRS6-like"/>
</dbReference>
<evidence type="ECO:0000256" key="2">
    <source>
        <dbReference type="ARBA" id="ARBA00022857"/>
    </source>
</evidence>
<dbReference type="OrthoDB" id="294295at2759"/>
<protein>
    <submittedName>
        <fullName evidence="4">Similar to short-chain dehydrogenase/reductase SDR</fullName>
    </submittedName>
</protein>
<sequence>MSSHPKYSSKLQNARILIIGGSSGLGFCVAEACLEFGAIVTISSSNEERVAAAVQRLVSGCSSTEARVFGVRVDLGDAETVEEEVRGLLETTRERNGGEMLDHVVFTAGDKLVIGGLGDLTMSKILAAGQIRFFAPLILAKYLPSYLNSSYKSSYTITTGVVAERPIPDWSVIASYAGGHHSMVRNLALDMKPIRVNGVSPGAVRTELWGDDGEEMMRALEEKMTTGRVGEAEDVAESFLACLRDANMSGAVVRTDGGQSLT</sequence>
<proteinExistence type="inferred from homology"/>
<dbReference type="InterPro" id="IPR036291">
    <property type="entry name" value="NAD(P)-bd_dom_sf"/>
</dbReference>
<keyword evidence="5" id="KW-1185">Reference proteome</keyword>
<dbReference type="SUPFAM" id="SSF51735">
    <property type="entry name" value="NAD(P)-binding Rossmann-fold domains"/>
    <property type="match status" value="1"/>
</dbReference>
<dbReference type="GO" id="GO:0016491">
    <property type="term" value="F:oxidoreductase activity"/>
    <property type="evidence" value="ECO:0007669"/>
    <property type="project" value="UniProtKB-KW"/>
</dbReference>
<dbReference type="STRING" id="985895.E4ZWH8"/>
<dbReference type="eggNOG" id="KOG0725">
    <property type="taxonomic scope" value="Eukaryota"/>
</dbReference>
<organism evidence="5">
    <name type="scientific">Leptosphaeria maculans (strain JN3 / isolate v23.1.3 / race Av1-4-5-6-7-8)</name>
    <name type="common">Blackleg fungus</name>
    <name type="synonym">Phoma lingam</name>
    <dbReference type="NCBI Taxonomy" id="985895"/>
    <lineage>
        <taxon>Eukaryota</taxon>
        <taxon>Fungi</taxon>
        <taxon>Dikarya</taxon>
        <taxon>Ascomycota</taxon>
        <taxon>Pezizomycotina</taxon>
        <taxon>Dothideomycetes</taxon>
        <taxon>Pleosporomycetidae</taxon>
        <taxon>Pleosporales</taxon>
        <taxon>Pleosporineae</taxon>
        <taxon>Leptosphaeriaceae</taxon>
        <taxon>Plenodomus</taxon>
        <taxon>Plenodomus lingam/Leptosphaeria maculans species complex</taxon>
    </lineage>
</organism>
<evidence type="ECO:0000256" key="1">
    <source>
        <dbReference type="ARBA" id="ARBA00006484"/>
    </source>
</evidence>
<dbReference type="VEuPathDB" id="FungiDB:LEMA_P031060.1"/>
<dbReference type="OMA" id="HTVLYLM"/>
<dbReference type="PANTHER" id="PTHR43477">
    <property type="entry name" value="DIHYDROANTICAPSIN 7-DEHYDROGENASE"/>
    <property type="match status" value="1"/>
</dbReference>
<accession>E4ZWH8</accession>
<dbReference type="InterPro" id="IPR002347">
    <property type="entry name" value="SDR_fam"/>
</dbReference>
<name>E4ZWH8_LEPMJ</name>
<gene>
    <name evidence="4" type="ORF">LEMA_P031060.1</name>
</gene>
<dbReference type="CDD" id="cd05233">
    <property type="entry name" value="SDR_c"/>
    <property type="match status" value="1"/>
</dbReference>
<comment type="similarity">
    <text evidence="1">Belongs to the short-chain dehydrogenases/reductases (SDR) family.</text>
</comment>
<dbReference type="Pfam" id="PF23441">
    <property type="entry name" value="SDR"/>
    <property type="match status" value="1"/>
</dbReference>
<dbReference type="GeneID" id="13281749"/>
<dbReference type="AlphaFoldDB" id="E4ZWH8"/>
<dbReference type="PANTHER" id="PTHR43477:SF1">
    <property type="entry name" value="DIHYDROANTICAPSIN 7-DEHYDROGENASE"/>
    <property type="match status" value="1"/>
</dbReference>
<dbReference type="HOGENOM" id="CLU_010194_15_2_1"/>
<dbReference type="InParanoid" id="E4ZWH8"/>
<evidence type="ECO:0000313" key="4">
    <source>
        <dbReference type="EMBL" id="CBX95954.1"/>
    </source>
</evidence>